<keyword evidence="2" id="KW-1185">Reference proteome</keyword>
<organism evidence="1 2">
    <name type="scientific">Hygrophoropsis aurantiaca</name>
    <dbReference type="NCBI Taxonomy" id="72124"/>
    <lineage>
        <taxon>Eukaryota</taxon>
        <taxon>Fungi</taxon>
        <taxon>Dikarya</taxon>
        <taxon>Basidiomycota</taxon>
        <taxon>Agaricomycotina</taxon>
        <taxon>Agaricomycetes</taxon>
        <taxon>Agaricomycetidae</taxon>
        <taxon>Boletales</taxon>
        <taxon>Coniophorineae</taxon>
        <taxon>Hygrophoropsidaceae</taxon>
        <taxon>Hygrophoropsis</taxon>
    </lineage>
</organism>
<accession>A0ACB8A3H8</accession>
<dbReference type="EMBL" id="MU267927">
    <property type="protein sequence ID" value="KAH7907213.1"/>
    <property type="molecule type" value="Genomic_DNA"/>
</dbReference>
<evidence type="ECO:0000313" key="2">
    <source>
        <dbReference type="Proteomes" id="UP000790377"/>
    </source>
</evidence>
<gene>
    <name evidence="1" type="ORF">BJ138DRAFT_525720</name>
</gene>
<protein>
    <submittedName>
        <fullName evidence="1">Uncharacterized protein</fullName>
    </submittedName>
</protein>
<reference evidence="1" key="1">
    <citation type="journal article" date="2021" name="New Phytol.">
        <title>Evolutionary innovations through gain and loss of genes in the ectomycorrhizal Boletales.</title>
        <authorList>
            <person name="Wu G."/>
            <person name="Miyauchi S."/>
            <person name="Morin E."/>
            <person name="Kuo A."/>
            <person name="Drula E."/>
            <person name="Varga T."/>
            <person name="Kohler A."/>
            <person name="Feng B."/>
            <person name="Cao Y."/>
            <person name="Lipzen A."/>
            <person name="Daum C."/>
            <person name="Hundley H."/>
            <person name="Pangilinan J."/>
            <person name="Johnson J."/>
            <person name="Barry K."/>
            <person name="LaButti K."/>
            <person name="Ng V."/>
            <person name="Ahrendt S."/>
            <person name="Min B."/>
            <person name="Choi I.G."/>
            <person name="Park H."/>
            <person name="Plett J.M."/>
            <person name="Magnuson J."/>
            <person name="Spatafora J.W."/>
            <person name="Nagy L.G."/>
            <person name="Henrissat B."/>
            <person name="Grigoriev I.V."/>
            <person name="Yang Z.L."/>
            <person name="Xu J."/>
            <person name="Martin F.M."/>
        </authorList>
    </citation>
    <scope>NUCLEOTIDE SEQUENCE</scope>
    <source>
        <strain evidence="1">ATCC 28755</strain>
    </source>
</reference>
<proteinExistence type="predicted"/>
<name>A0ACB8A3H8_9AGAM</name>
<comment type="caution">
    <text evidence="1">The sequence shown here is derived from an EMBL/GenBank/DDBJ whole genome shotgun (WGS) entry which is preliminary data.</text>
</comment>
<dbReference type="Proteomes" id="UP000790377">
    <property type="component" value="Unassembled WGS sequence"/>
</dbReference>
<sequence length="521" mass="59292">MTLIPIVGGVCGTVNTIRTTFNSMLTLNEDEPDLWSKLADAATHAEKLASAIRQCMNRLAPIYRLPDETLIRIFEEYIRDGRNWAEARLLALVSRRWRLLAINTPTLWTCISFTPYDDKEIPEAYVQRSGEYPIEVKIARWPAPSYSYSELASALRVLYTCITRMRRLQISDMAPELLQWLLPRLDRMDAPSLTHVSLHNNAKILDLNDSCPFVSGCYSPAIRSLEIAGIRFSRRQPPFSLQVLTSLTLGDEKATQPMIDHSVFHRLLSSTPQLTRLIIRNSAVDYHAAGQSEFVCLPALRTLIFRGNASRYFCEYYFLLFLSAPSLAHLELSKGLTPLGDYRGPTFQFMDVDNQPNFPRVQRFFVDRTNYDPRLVPLFILGLPHVTHVSIAGENLADFSKELPKVVAGRPTPATSVAWGQLQSLRIQYQPELRPFNDALCDWLTVRRHTLGFPPLKIIIHEPYAGGPSVQIMEGQWVRNLKACGAEVTFEEMKLIQFLDREAGICKPPYCTAPIHELHRY</sequence>
<evidence type="ECO:0000313" key="1">
    <source>
        <dbReference type="EMBL" id="KAH7907213.1"/>
    </source>
</evidence>